<organism evidence="2 3">
    <name type="scientific">Xanthobacter autotrophicus</name>
    <dbReference type="NCBI Taxonomy" id="280"/>
    <lineage>
        <taxon>Bacteria</taxon>
        <taxon>Pseudomonadati</taxon>
        <taxon>Pseudomonadota</taxon>
        <taxon>Alphaproteobacteria</taxon>
        <taxon>Hyphomicrobiales</taxon>
        <taxon>Xanthobacteraceae</taxon>
        <taxon>Xanthobacter</taxon>
    </lineage>
</organism>
<dbReference type="InterPro" id="IPR027417">
    <property type="entry name" value="P-loop_NTPase"/>
</dbReference>
<evidence type="ECO:0000259" key="1">
    <source>
        <dbReference type="Pfam" id="PF07475"/>
    </source>
</evidence>
<dbReference type="Gene3D" id="3.40.50.300">
    <property type="entry name" value="P-loop containing nucleotide triphosphate hydrolases"/>
    <property type="match status" value="1"/>
</dbReference>
<proteinExistence type="predicted"/>
<evidence type="ECO:0000313" key="3">
    <source>
        <dbReference type="Proteomes" id="UP000305131"/>
    </source>
</evidence>
<comment type="caution">
    <text evidence="2">The sequence shown here is derived from an EMBL/GenBank/DDBJ whole genome shotgun (WGS) entry which is preliminary data.</text>
</comment>
<dbReference type="GO" id="GO:0006109">
    <property type="term" value="P:regulation of carbohydrate metabolic process"/>
    <property type="evidence" value="ECO:0007669"/>
    <property type="project" value="InterPro"/>
</dbReference>
<dbReference type="SUPFAM" id="SSF53795">
    <property type="entry name" value="PEP carboxykinase-like"/>
    <property type="match status" value="1"/>
</dbReference>
<dbReference type="GO" id="GO:0005524">
    <property type="term" value="F:ATP binding"/>
    <property type="evidence" value="ECO:0007669"/>
    <property type="project" value="InterPro"/>
</dbReference>
<reference evidence="2 3" key="1">
    <citation type="submission" date="2019-05" db="EMBL/GenBank/DDBJ databases">
        <authorList>
            <person name="Zhou X."/>
        </authorList>
    </citation>
    <scope>NUCLEOTIDE SEQUENCE [LARGE SCALE GENOMIC DNA]</scope>
    <source>
        <strain evidence="2 3">DSM 432</strain>
    </source>
</reference>
<dbReference type="CDD" id="cd01918">
    <property type="entry name" value="HprK_C"/>
    <property type="match status" value="1"/>
</dbReference>
<sequence length="149" mass="15978">MGAPASIHASCIAIGDLGVLIRGPSGSGKSSLALRLILDAPRSLPPAELVADDRVLLSPEEGVLVARPAQRLAGLIEMRGLGIRRLPYRPMVAVRHVVDLAASDAGRMPTPEARRMMLQGIEVERIPLEEWQQAPLVLACIIGTRDHDD</sequence>
<dbReference type="EMBL" id="VAUP01000037">
    <property type="protein sequence ID" value="TLX41441.1"/>
    <property type="molecule type" value="Genomic_DNA"/>
</dbReference>
<protein>
    <submittedName>
        <fullName evidence="2">Serine kinase</fullName>
    </submittedName>
</protein>
<dbReference type="GO" id="GO:0000155">
    <property type="term" value="F:phosphorelay sensor kinase activity"/>
    <property type="evidence" value="ECO:0007669"/>
    <property type="project" value="InterPro"/>
</dbReference>
<name>A0A6C1KCB4_XANAU</name>
<dbReference type="GeneID" id="95775433"/>
<dbReference type="OrthoDB" id="8326226at2"/>
<dbReference type="Pfam" id="PF07475">
    <property type="entry name" value="Hpr_kinase_C"/>
    <property type="match status" value="1"/>
</dbReference>
<dbReference type="AlphaFoldDB" id="A0A6C1KCB4"/>
<accession>A0A6C1KCB4</accession>
<feature type="domain" description="HPr kinase/phosphorylase C-terminal" evidence="1">
    <location>
        <begin position="5"/>
        <end position="83"/>
    </location>
</feature>
<keyword evidence="2" id="KW-0808">Transferase</keyword>
<dbReference type="InterPro" id="IPR011104">
    <property type="entry name" value="Hpr_kin/Pase_C"/>
</dbReference>
<gene>
    <name evidence="2" type="ORF">FBQ73_18455</name>
</gene>
<dbReference type="RefSeq" id="WP_138400955.1">
    <property type="nucleotide sequence ID" value="NZ_JBAFVI010000006.1"/>
</dbReference>
<dbReference type="Proteomes" id="UP000305131">
    <property type="component" value="Unassembled WGS sequence"/>
</dbReference>
<keyword evidence="2" id="KW-0418">Kinase</keyword>
<evidence type="ECO:0000313" key="2">
    <source>
        <dbReference type="EMBL" id="TLX41441.1"/>
    </source>
</evidence>